<dbReference type="EMBL" id="WXWW01000086">
    <property type="protein sequence ID" value="NAW64646.1"/>
    <property type="molecule type" value="Genomic_DNA"/>
</dbReference>
<protein>
    <submittedName>
        <fullName evidence="4">Outer membrane beta-barrel protein</fullName>
    </submittedName>
</protein>
<dbReference type="Proteomes" id="UP000465712">
    <property type="component" value="Unassembled WGS sequence"/>
</dbReference>
<evidence type="ECO:0000259" key="3">
    <source>
        <dbReference type="Pfam" id="PF13505"/>
    </source>
</evidence>
<dbReference type="InterPro" id="IPR027385">
    <property type="entry name" value="Beta-barrel_OMP"/>
</dbReference>
<proteinExistence type="predicted"/>
<evidence type="ECO:0000256" key="2">
    <source>
        <dbReference type="SAM" id="SignalP"/>
    </source>
</evidence>
<dbReference type="AlphaFoldDB" id="A0A7X4W9K6"/>
<name>A0A7X4W9K6_9GAMM</name>
<organism evidence="4 5">
    <name type="scientific">Photobacterium halotolerans</name>
    <dbReference type="NCBI Taxonomy" id="265726"/>
    <lineage>
        <taxon>Bacteria</taxon>
        <taxon>Pseudomonadati</taxon>
        <taxon>Pseudomonadota</taxon>
        <taxon>Gammaproteobacteria</taxon>
        <taxon>Vibrionales</taxon>
        <taxon>Vibrionaceae</taxon>
        <taxon>Photobacterium</taxon>
    </lineage>
</organism>
<dbReference type="GO" id="GO:0019867">
    <property type="term" value="C:outer membrane"/>
    <property type="evidence" value="ECO:0007669"/>
    <property type="project" value="InterPro"/>
</dbReference>
<feature type="signal peptide" evidence="2">
    <location>
        <begin position="1"/>
        <end position="20"/>
    </location>
</feature>
<dbReference type="NCBIfam" id="TIGR01414">
    <property type="entry name" value="autotrans_barl"/>
    <property type="match status" value="1"/>
</dbReference>
<reference evidence="4 5" key="1">
    <citation type="submission" date="2017-05" db="EMBL/GenBank/DDBJ databases">
        <title>High clonality and local adaptation shapes Vibrionaceae linages within an endangered oasis.</title>
        <authorList>
            <person name="Vazquez-Rosas-Landa M."/>
        </authorList>
    </citation>
    <scope>NUCLEOTIDE SEQUENCE [LARGE SCALE GENOMIC DNA]</scope>
    <source>
        <strain evidence="4 5">P46_P4S1P180</strain>
    </source>
</reference>
<dbReference type="InterPro" id="IPR006315">
    <property type="entry name" value="OM_autotransptr_brl_dom"/>
</dbReference>
<gene>
    <name evidence="4" type="ORF">CAG72_05390</name>
</gene>
<dbReference type="SUPFAM" id="SSF56925">
    <property type="entry name" value="OMPA-like"/>
    <property type="match status" value="1"/>
</dbReference>
<comment type="caution">
    <text evidence="4">The sequence shown here is derived from an EMBL/GenBank/DDBJ whole genome shotgun (WGS) entry which is preliminary data.</text>
</comment>
<dbReference type="Pfam" id="PF13505">
    <property type="entry name" value="OMP_b-brl"/>
    <property type="match status" value="1"/>
</dbReference>
<accession>A0A7X4W9K6</accession>
<dbReference type="Gene3D" id="2.40.160.20">
    <property type="match status" value="1"/>
</dbReference>
<feature type="domain" description="Outer membrane protein beta-barrel" evidence="3">
    <location>
        <begin position="8"/>
        <end position="207"/>
    </location>
</feature>
<keyword evidence="1 2" id="KW-0732">Signal</keyword>
<evidence type="ECO:0000256" key="1">
    <source>
        <dbReference type="ARBA" id="ARBA00022729"/>
    </source>
</evidence>
<evidence type="ECO:0000313" key="4">
    <source>
        <dbReference type="EMBL" id="NAW64646.1"/>
    </source>
</evidence>
<sequence length="207" mass="22158">MKSIVILSAACFMASAPAFAETSSPAETVSSNKTYFYGGIGTIGLTMKDKPDAITEDITPNLSLGLGHEFSEYIALETFISFSSTEYSNEWNPFDNTKIDLSLSQIGVSVVPSTGELGNSGIKLYARLNASIVSADAEVSGSSLNGYTLNSSDTGAMLDGGVGIQWNINDNFMIRGEYLTNLADSSLDDFSDYFDYQGAQIAVGYRF</sequence>
<evidence type="ECO:0000313" key="5">
    <source>
        <dbReference type="Proteomes" id="UP000465712"/>
    </source>
</evidence>
<feature type="chain" id="PRO_5030828951" evidence="2">
    <location>
        <begin position="21"/>
        <end position="207"/>
    </location>
</feature>
<dbReference type="InterPro" id="IPR011250">
    <property type="entry name" value="OMP/PagP_B-barrel"/>
</dbReference>
<dbReference type="RefSeq" id="WP_161443444.1">
    <property type="nucleotide sequence ID" value="NZ_WXWW01000086.1"/>
</dbReference>